<comment type="subcellular location">
    <subcellularLocation>
        <location evidence="1">Cell membrane</location>
        <topology evidence="1">Multi-pass membrane protein</topology>
    </subcellularLocation>
</comment>
<evidence type="ECO:0000256" key="7">
    <source>
        <dbReference type="ARBA" id="ARBA00023136"/>
    </source>
</evidence>
<evidence type="ECO:0000256" key="6">
    <source>
        <dbReference type="ARBA" id="ARBA00022989"/>
    </source>
</evidence>
<feature type="transmembrane region" description="Helical" evidence="9">
    <location>
        <begin position="142"/>
        <end position="162"/>
    </location>
</feature>
<dbReference type="STRING" id="1218507.JF74_14770"/>
<dbReference type="InterPro" id="IPR004501">
    <property type="entry name" value="PTS_EIIC_3"/>
</dbReference>
<sequence>MNENKATLTDRFTAVAAKIANITYLKILRDAFQVIMPMFILAGIGTLLNSVIFPALTNGDLLAKLQVFGTLISNATLNISAMLVAPMISYYLAKARKFDSPMSAVIVTIGSLFAIMPIINQATIKGTDKVTEVIGVVTFDKIGTNGMFAGIIIGFVATEIFIKLSKLKALKINLGQGIPPAVATSFELMIPIFITILIICLVSTLLVDLWNTSVIDFITMAIQKPLTKVGNSFIGFTFLFALANFVFSIGIHPSTITSSIMKAPLMVAMNENMTAAAAGRQAPNIINYSFRLVFGQMGGTGATLGLLIAILLFTKYKPFKQVSKLALAPAIFNINEPIVFGLPVVFNVSLMIPFVLGPIIGTTIGYVMTAIGFIKPLTVLVPWTIPPFVNGFLASGGDWKVVLVQIIIVAVHIILYLPFLKVSEKIAKQQVD</sequence>
<evidence type="ECO:0000256" key="8">
    <source>
        <dbReference type="PIRNR" id="PIRNR006351"/>
    </source>
</evidence>
<evidence type="ECO:0000256" key="1">
    <source>
        <dbReference type="ARBA" id="ARBA00004651"/>
    </source>
</evidence>
<dbReference type="PIRSF" id="PIRSF006351">
    <property type="entry name" value="PTS_EIIC-Cellobiose"/>
    <property type="match status" value="1"/>
</dbReference>
<protein>
    <recommendedName>
        <fullName evidence="8">Permease IIC component</fullName>
    </recommendedName>
</protein>
<dbReference type="NCBIfam" id="TIGR00410">
    <property type="entry name" value="lacE"/>
    <property type="match status" value="1"/>
</dbReference>
<dbReference type="GO" id="GO:0009401">
    <property type="term" value="P:phosphoenolpyruvate-dependent sugar phosphotransferase system"/>
    <property type="evidence" value="ECO:0007669"/>
    <property type="project" value="InterPro"/>
</dbReference>
<dbReference type="EMBL" id="JXLI01000013">
    <property type="protein sequence ID" value="KJY55628.1"/>
    <property type="molecule type" value="Genomic_DNA"/>
</dbReference>
<feature type="transmembrane region" description="Helical" evidence="9">
    <location>
        <begin position="104"/>
        <end position="122"/>
    </location>
</feature>
<keyword evidence="2 8" id="KW-0813">Transport</keyword>
<accession>A0A0F4LBF5</accession>
<evidence type="ECO:0000259" key="10">
    <source>
        <dbReference type="PROSITE" id="PS51105"/>
    </source>
</evidence>
<evidence type="ECO:0000256" key="2">
    <source>
        <dbReference type="ARBA" id="ARBA00022448"/>
    </source>
</evidence>
<name>A0A0F4LBF5_9LACO</name>
<comment type="caution">
    <text evidence="11">The sequence shown here is derived from an EMBL/GenBank/DDBJ whole genome shotgun (WGS) entry which is preliminary data.</text>
</comment>
<keyword evidence="3 8" id="KW-1003">Cell membrane</keyword>
<dbReference type="GO" id="GO:1901264">
    <property type="term" value="P:carbohydrate derivative transport"/>
    <property type="evidence" value="ECO:0007669"/>
    <property type="project" value="TreeGrafter"/>
</dbReference>
<dbReference type="Proteomes" id="UP000033531">
    <property type="component" value="Unassembled WGS sequence"/>
</dbReference>
<keyword evidence="7 8" id="KW-0472">Membrane</keyword>
<keyword evidence="5 9" id="KW-0812">Transmembrane</keyword>
<feature type="transmembrane region" description="Helical" evidence="9">
    <location>
        <begin position="334"/>
        <end position="356"/>
    </location>
</feature>
<feature type="transmembrane region" description="Helical" evidence="9">
    <location>
        <begin position="401"/>
        <end position="420"/>
    </location>
</feature>
<feature type="transmembrane region" description="Helical" evidence="9">
    <location>
        <begin position="363"/>
        <end position="381"/>
    </location>
</feature>
<feature type="domain" description="PTS EIIC type-3" evidence="10">
    <location>
        <begin position="8"/>
        <end position="419"/>
    </location>
</feature>
<dbReference type="RefSeq" id="WP_046325411.1">
    <property type="nucleotide sequence ID" value="NZ_JBHTMT010000004.1"/>
</dbReference>
<dbReference type="PANTHER" id="PTHR33989">
    <property type="match status" value="1"/>
</dbReference>
<feature type="transmembrane region" description="Helical" evidence="9">
    <location>
        <begin position="290"/>
        <end position="314"/>
    </location>
</feature>
<dbReference type="HOGENOM" id="CLU_029688_1_2_9"/>
<evidence type="ECO:0000313" key="12">
    <source>
        <dbReference type="Proteomes" id="UP000033531"/>
    </source>
</evidence>
<dbReference type="GO" id="GO:0008982">
    <property type="term" value="F:protein-N(PI)-phosphohistidine-sugar phosphotransferase activity"/>
    <property type="evidence" value="ECO:0007669"/>
    <property type="project" value="UniProtKB-UniRule"/>
</dbReference>
<gene>
    <name evidence="11" type="ORF">JF74_14770</name>
</gene>
<feature type="transmembrane region" description="Helical" evidence="9">
    <location>
        <begin position="188"/>
        <end position="210"/>
    </location>
</feature>
<dbReference type="PANTHER" id="PTHR33989:SF10">
    <property type="entry name" value="PERMEASE IIC COMPONENT"/>
    <property type="match status" value="1"/>
</dbReference>
<feature type="transmembrane region" description="Helical" evidence="9">
    <location>
        <begin position="230"/>
        <end position="251"/>
    </location>
</feature>
<evidence type="ECO:0000313" key="11">
    <source>
        <dbReference type="EMBL" id="KJY55628.1"/>
    </source>
</evidence>
<feature type="transmembrane region" description="Helical" evidence="9">
    <location>
        <begin position="68"/>
        <end position="92"/>
    </location>
</feature>
<evidence type="ECO:0000256" key="5">
    <source>
        <dbReference type="ARBA" id="ARBA00022692"/>
    </source>
</evidence>
<feature type="transmembrane region" description="Helical" evidence="9">
    <location>
        <begin position="34"/>
        <end position="56"/>
    </location>
</feature>
<evidence type="ECO:0000256" key="4">
    <source>
        <dbReference type="ARBA" id="ARBA00022597"/>
    </source>
</evidence>
<dbReference type="InterPro" id="IPR004796">
    <property type="entry name" value="PTS_IIC_cello"/>
</dbReference>
<dbReference type="GO" id="GO:0005886">
    <property type="term" value="C:plasma membrane"/>
    <property type="evidence" value="ECO:0007669"/>
    <property type="project" value="UniProtKB-SubCell"/>
</dbReference>
<comment type="function">
    <text evidence="8">The phosphoenolpyruvate-dependent sugar phosphotransferase system (PTS), a major carbohydrate active -transport system, catalyzes the phosphorylation of incoming sugar substrates concomitant with their translocation across the cell membrane.</text>
</comment>
<dbReference type="PROSITE" id="PS51105">
    <property type="entry name" value="PTS_EIIC_TYPE_3"/>
    <property type="match status" value="1"/>
</dbReference>
<evidence type="ECO:0000256" key="9">
    <source>
        <dbReference type="SAM" id="Phobius"/>
    </source>
</evidence>
<dbReference type="AlphaFoldDB" id="A0A0F4LBF5"/>
<dbReference type="InterPro" id="IPR003352">
    <property type="entry name" value="PTS_EIIC"/>
</dbReference>
<proteinExistence type="predicted"/>
<reference evidence="11 12" key="1">
    <citation type="submission" date="2015-01" db="EMBL/GenBank/DDBJ databases">
        <title>Comparative genomics of the lactic acid bacteria isolated from the honey bee gut.</title>
        <authorList>
            <person name="Ellegaard K.M."/>
            <person name="Tamarit D."/>
            <person name="Javelind E."/>
            <person name="Olofsson T."/>
            <person name="Andersson S.G."/>
            <person name="Vasquez A."/>
        </authorList>
    </citation>
    <scope>NUCLEOTIDE SEQUENCE [LARGE SCALE GENOMIC DNA]</scope>
    <source>
        <strain evidence="11 12">Hma8</strain>
    </source>
</reference>
<dbReference type="InterPro" id="IPR051088">
    <property type="entry name" value="PTS_Sugar-EIIC/EIIB"/>
</dbReference>
<keyword evidence="6 9" id="KW-1133">Transmembrane helix</keyword>
<organism evidence="11 12">
    <name type="scientific">Lactobacillus melliventris</name>
    <dbReference type="NCBI Taxonomy" id="1218507"/>
    <lineage>
        <taxon>Bacteria</taxon>
        <taxon>Bacillati</taxon>
        <taxon>Bacillota</taxon>
        <taxon>Bacilli</taxon>
        <taxon>Lactobacillales</taxon>
        <taxon>Lactobacillaceae</taxon>
        <taxon>Lactobacillus</taxon>
    </lineage>
</organism>
<dbReference type="OrthoDB" id="1550290at2"/>
<keyword evidence="4 8" id="KW-0762">Sugar transport</keyword>
<evidence type="ECO:0000256" key="3">
    <source>
        <dbReference type="ARBA" id="ARBA00022475"/>
    </source>
</evidence>
<dbReference type="PATRIC" id="fig|1218507.3.peg.1665"/>
<dbReference type="Pfam" id="PF02378">
    <property type="entry name" value="PTS_EIIC"/>
    <property type="match status" value="1"/>
</dbReference>